<gene>
    <name evidence="1" type="ORF">Patl1_08569</name>
</gene>
<organism evidence="1 2">
    <name type="scientific">Pistacia atlantica</name>
    <dbReference type="NCBI Taxonomy" id="434234"/>
    <lineage>
        <taxon>Eukaryota</taxon>
        <taxon>Viridiplantae</taxon>
        <taxon>Streptophyta</taxon>
        <taxon>Embryophyta</taxon>
        <taxon>Tracheophyta</taxon>
        <taxon>Spermatophyta</taxon>
        <taxon>Magnoliopsida</taxon>
        <taxon>eudicotyledons</taxon>
        <taxon>Gunneridae</taxon>
        <taxon>Pentapetalae</taxon>
        <taxon>rosids</taxon>
        <taxon>malvids</taxon>
        <taxon>Sapindales</taxon>
        <taxon>Anacardiaceae</taxon>
        <taxon>Pistacia</taxon>
    </lineage>
</organism>
<evidence type="ECO:0000313" key="2">
    <source>
        <dbReference type="Proteomes" id="UP001164250"/>
    </source>
</evidence>
<dbReference type="EMBL" id="CM047906">
    <property type="protein sequence ID" value="KAJ0085939.1"/>
    <property type="molecule type" value="Genomic_DNA"/>
</dbReference>
<dbReference type="Proteomes" id="UP001164250">
    <property type="component" value="Chromosome 10"/>
</dbReference>
<comment type="caution">
    <text evidence="1">The sequence shown here is derived from an EMBL/GenBank/DDBJ whole genome shotgun (WGS) entry which is preliminary data.</text>
</comment>
<keyword evidence="2" id="KW-1185">Reference proteome</keyword>
<protein>
    <submittedName>
        <fullName evidence="1">Uncharacterized protein</fullName>
    </submittedName>
</protein>
<sequence>MATTMHTMKLVAIPASLSSSRFMFRPISKTLSLGLISRHNYSQKLPFPLLARALSSPALQTAETTDNKVVKQQWKAAIDFKWIRDNKEAVSANIINRNSNANLELVLQLYEKMLNVQKEVERLREERNAVANKMKGKLEPSERQKLIEEGKNLKEGLMTLEEDLVKLTDELQQEAQCIPNMTHPDVPIGGEDCSTIRKMVGSPCELNFPVKDHLQLGKELDILEFDAAAEVPILSNTCHCSAVLMHVHVTITGPAEIGKVYYFIVSGSKFYYLKNEAVMLEMALVNWTLSEVMNRGFTPLTTPELVRSSVVEKCGFQPRGTNTQVYSIDGSDQCLIGTAEIPVGGIHMDSILAESSLPLKYVAFSHCFRTEAGAAGTATRLYLPLHELLYKEVSVLYGNLMEFLSRGLYRVHQFSKVEMFILSRPEDSNSYHEELIGIEEDIFSSLGLHYKTLDMATEDLGAPAYRKFDVEAWMPGLGRYGEISSASNCTDYQSRRLGIRYRPAQPSSTNSKKGKGPTQFVHTLNATACAVPRMIICLLENYQQEDGSVIIPQPLRPFMGGLERIFPRSR</sequence>
<proteinExistence type="predicted"/>
<evidence type="ECO:0000313" key="1">
    <source>
        <dbReference type="EMBL" id="KAJ0085939.1"/>
    </source>
</evidence>
<accession>A0ACC1AEI4</accession>
<reference evidence="2" key="1">
    <citation type="journal article" date="2023" name="G3 (Bethesda)">
        <title>Genome assembly and association tests identify interacting loci associated with vigor, precocity, and sex in interspecific pistachio rootstocks.</title>
        <authorList>
            <person name="Palmer W."/>
            <person name="Jacygrad E."/>
            <person name="Sagayaradj S."/>
            <person name="Cavanaugh K."/>
            <person name="Han R."/>
            <person name="Bertier L."/>
            <person name="Beede B."/>
            <person name="Kafkas S."/>
            <person name="Golino D."/>
            <person name="Preece J."/>
            <person name="Michelmore R."/>
        </authorList>
    </citation>
    <scope>NUCLEOTIDE SEQUENCE [LARGE SCALE GENOMIC DNA]</scope>
</reference>
<name>A0ACC1AEI4_9ROSI</name>